<dbReference type="InterPro" id="IPR020843">
    <property type="entry name" value="ER"/>
</dbReference>
<dbReference type="CDD" id="cd08288">
    <property type="entry name" value="MDR_yhdh"/>
    <property type="match status" value="1"/>
</dbReference>
<dbReference type="EMBL" id="JAERWK010000006">
    <property type="protein sequence ID" value="MBM9466536.1"/>
    <property type="molecule type" value="Genomic_DNA"/>
</dbReference>
<dbReference type="SUPFAM" id="SSF50129">
    <property type="entry name" value="GroES-like"/>
    <property type="match status" value="1"/>
</dbReference>
<dbReference type="NCBIfam" id="TIGR02823">
    <property type="entry name" value="oxido_YhdH"/>
    <property type="match status" value="1"/>
</dbReference>
<dbReference type="SMART" id="SM00829">
    <property type="entry name" value="PKS_ER"/>
    <property type="match status" value="1"/>
</dbReference>
<gene>
    <name evidence="2" type="ORF">JL106_04475</name>
</gene>
<sequence>MTDFPAVVATGTGPAQLRTLTDADLPDPGESAVTVAVTHSSLNYKDGLAVTGTAPIARSFPMICGIDLAGTVETSTDPAFAPGDEVVATGWGLGEHLPGGYTRRTRVPGRVLTRLPDGIDPQRAMAIGTAGLTAMLCVLALEDHGLTPDAEGSVLVTGAAGGVGNVAIAVLSRLGYAVTASSGRPETHDQLRALGATDVIDRAELSEPSDKPLQGQRWAAAIDTVGSTTLANALAQTRYRGAVAACGLAGGADLPASVLPFILRNVALLGIDSVQCPTPVRERAWSRLAADLPMDALDSLSTVEPMSRVPDLAEQILAGQVAGRVVIDTGA</sequence>
<proteinExistence type="predicted"/>
<comment type="caution">
    <text evidence="2">The sequence shown here is derived from an EMBL/GenBank/DDBJ whole genome shotgun (WGS) entry which is preliminary data.</text>
</comment>
<dbReference type="AlphaFoldDB" id="A0A938YBG8"/>
<accession>A0A938YBG8</accession>
<dbReference type="InterPro" id="IPR014188">
    <property type="entry name" value="Acrylyl-CoA_reductase_AcuI"/>
</dbReference>
<dbReference type="Proteomes" id="UP000663792">
    <property type="component" value="Unassembled WGS sequence"/>
</dbReference>
<dbReference type="Gene3D" id="3.40.50.720">
    <property type="entry name" value="NAD(P)-binding Rossmann-like Domain"/>
    <property type="match status" value="1"/>
</dbReference>
<dbReference type="SUPFAM" id="SSF51735">
    <property type="entry name" value="NAD(P)-binding Rossmann-fold domains"/>
    <property type="match status" value="1"/>
</dbReference>
<keyword evidence="3" id="KW-1185">Reference proteome</keyword>
<protein>
    <submittedName>
        <fullName evidence="2">Oxidoreductase</fullName>
    </submittedName>
</protein>
<dbReference type="InterPro" id="IPR013154">
    <property type="entry name" value="ADH-like_N"/>
</dbReference>
<dbReference type="PANTHER" id="PTHR43677:SF1">
    <property type="entry name" value="ACRYLYL-COA REDUCTASE ACUI-RELATED"/>
    <property type="match status" value="1"/>
</dbReference>
<dbReference type="GO" id="GO:0043957">
    <property type="term" value="F:acryloyl-CoA reductase (NADPH) activity"/>
    <property type="evidence" value="ECO:0007669"/>
    <property type="project" value="TreeGrafter"/>
</dbReference>
<dbReference type="Pfam" id="PF00107">
    <property type="entry name" value="ADH_zinc_N"/>
    <property type="match status" value="1"/>
</dbReference>
<evidence type="ECO:0000259" key="1">
    <source>
        <dbReference type="SMART" id="SM00829"/>
    </source>
</evidence>
<evidence type="ECO:0000313" key="3">
    <source>
        <dbReference type="Proteomes" id="UP000663792"/>
    </source>
</evidence>
<reference evidence="2" key="1">
    <citation type="submission" date="2021-01" db="EMBL/GenBank/DDBJ databases">
        <title>YIM 132084 draft genome.</title>
        <authorList>
            <person name="An D."/>
        </authorList>
    </citation>
    <scope>NUCLEOTIDE SEQUENCE</scope>
    <source>
        <strain evidence="2">YIM 132084</strain>
    </source>
</reference>
<dbReference type="Pfam" id="PF08240">
    <property type="entry name" value="ADH_N"/>
    <property type="match status" value="1"/>
</dbReference>
<dbReference type="InterPro" id="IPR011032">
    <property type="entry name" value="GroES-like_sf"/>
</dbReference>
<dbReference type="InterPro" id="IPR013149">
    <property type="entry name" value="ADH-like_C"/>
</dbReference>
<dbReference type="InterPro" id="IPR051397">
    <property type="entry name" value="Zn-ADH-like_protein"/>
</dbReference>
<dbReference type="InterPro" id="IPR036291">
    <property type="entry name" value="NAD(P)-bd_dom_sf"/>
</dbReference>
<name>A0A938YBG8_9ACTN</name>
<organism evidence="2 3">
    <name type="scientific">Nakamurella leprariae</name>
    <dbReference type="NCBI Taxonomy" id="2803911"/>
    <lineage>
        <taxon>Bacteria</taxon>
        <taxon>Bacillati</taxon>
        <taxon>Actinomycetota</taxon>
        <taxon>Actinomycetes</taxon>
        <taxon>Nakamurellales</taxon>
        <taxon>Nakamurellaceae</taxon>
        <taxon>Nakamurella</taxon>
    </lineage>
</organism>
<evidence type="ECO:0000313" key="2">
    <source>
        <dbReference type="EMBL" id="MBM9466536.1"/>
    </source>
</evidence>
<feature type="domain" description="Enoyl reductase (ER)" evidence="1">
    <location>
        <begin position="15"/>
        <end position="327"/>
    </location>
</feature>
<dbReference type="Gene3D" id="3.90.180.10">
    <property type="entry name" value="Medium-chain alcohol dehydrogenases, catalytic domain"/>
    <property type="match status" value="1"/>
</dbReference>
<dbReference type="RefSeq" id="WP_205259499.1">
    <property type="nucleotide sequence ID" value="NZ_JAERWK010000006.1"/>
</dbReference>
<dbReference type="PANTHER" id="PTHR43677">
    <property type="entry name" value="SHORT-CHAIN DEHYDROGENASE/REDUCTASE"/>
    <property type="match status" value="1"/>
</dbReference>